<dbReference type="InterPro" id="IPR001173">
    <property type="entry name" value="Glyco_trans_2-like"/>
</dbReference>
<name>A0ABW4CRZ3_9LACO</name>
<proteinExistence type="predicted"/>
<dbReference type="RefSeq" id="WP_125754989.1">
    <property type="nucleotide sequence ID" value="NZ_JBHTOK010000008.1"/>
</dbReference>
<protein>
    <submittedName>
        <fullName evidence="4">Glycosyltransferase family 2 protein</fullName>
    </submittedName>
</protein>
<dbReference type="Pfam" id="PF00535">
    <property type="entry name" value="Glycos_transf_2"/>
    <property type="match status" value="1"/>
</dbReference>
<evidence type="ECO:0000256" key="1">
    <source>
        <dbReference type="ARBA" id="ARBA00022676"/>
    </source>
</evidence>
<dbReference type="EMBL" id="JBHTOK010000008">
    <property type="protein sequence ID" value="MFD1440134.1"/>
    <property type="molecule type" value="Genomic_DNA"/>
</dbReference>
<reference evidence="5" key="1">
    <citation type="journal article" date="2019" name="Int. J. Syst. Evol. Microbiol.">
        <title>The Global Catalogue of Microorganisms (GCM) 10K type strain sequencing project: providing services to taxonomists for standard genome sequencing and annotation.</title>
        <authorList>
            <consortium name="The Broad Institute Genomics Platform"/>
            <consortium name="The Broad Institute Genome Sequencing Center for Infectious Disease"/>
            <person name="Wu L."/>
            <person name="Ma J."/>
        </authorList>
    </citation>
    <scope>NUCLEOTIDE SEQUENCE [LARGE SCALE GENOMIC DNA]</scope>
    <source>
        <strain evidence="5">CCM 8912</strain>
    </source>
</reference>
<dbReference type="Proteomes" id="UP001597212">
    <property type="component" value="Unassembled WGS sequence"/>
</dbReference>
<gene>
    <name evidence="4" type="ORF">ACFQ5K_01835</name>
</gene>
<evidence type="ECO:0000256" key="2">
    <source>
        <dbReference type="ARBA" id="ARBA00022679"/>
    </source>
</evidence>
<evidence type="ECO:0000259" key="3">
    <source>
        <dbReference type="Pfam" id="PF00535"/>
    </source>
</evidence>
<keyword evidence="5" id="KW-1185">Reference proteome</keyword>
<comment type="caution">
    <text evidence="4">The sequence shown here is derived from an EMBL/GenBank/DDBJ whole genome shotgun (WGS) entry which is preliminary data.</text>
</comment>
<dbReference type="PANTHER" id="PTHR22916">
    <property type="entry name" value="GLYCOSYLTRANSFERASE"/>
    <property type="match status" value="1"/>
</dbReference>
<evidence type="ECO:0000313" key="5">
    <source>
        <dbReference type="Proteomes" id="UP001597212"/>
    </source>
</evidence>
<accession>A0ABW4CRZ3</accession>
<dbReference type="CDD" id="cd00761">
    <property type="entry name" value="Glyco_tranf_GTA_type"/>
    <property type="match status" value="1"/>
</dbReference>
<dbReference type="Gene3D" id="3.90.550.10">
    <property type="entry name" value="Spore Coat Polysaccharide Biosynthesis Protein SpsA, Chain A"/>
    <property type="match status" value="1"/>
</dbReference>
<organism evidence="4 5">
    <name type="scientific">Lacticaseibacillus hegangensis</name>
    <dbReference type="NCBI Taxonomy" id="2486010"/>
    <lineage>
        <taxon>Bacteria</taxon>
        <taxon>Bacillati</taxon>
        <taxon>Bacillota</taxon>
        <taxon>Bacilli</taxon>
        <taxon>Lactobacillales</taxon>
        <taxon>Lactobacillaceae</taxon>
        <taxon>Lacticaseibacillus</taxon>
    </lineage>
</organism>
<dbReference type="InterPro" id="IPR029044">
    <property type="entry name" value="Nucleotide-diphossugar_trans"/>
</dbReference>
<dbReference type="SUPFAM" id="SSF53448">
    <property type="entry name" value="Nucleotide-diphospho-sugar transferases"/>
    <property type="match status" value="1"/>
</dbReference>
<keyword evidence="1" id="KW-0328">Glycosyltransferase</keyword>
<dbReference type="PANTHER" id="PTHR22916:SF51">
    <property type="entry name" value="GLYCOSYLTRANSFERASE EPSH-RELATED"/>
    <property type="match status" value="1"/>
</dbReference>
<sequence length="260" mass="28959">MPSPLVSVVVPIYNLAPYLMRGVNSLINQTYRNLQVLLVDDHSTDDSAALIAQAAQTDSRIEPIYLPENRGVSAARNAGLAQARGLYVAFMDGDDWLAPGLIDRFAAALEEGPYDILVSPFYVDDPAPKPVPKRLLRSKVLSRRQFLSGMLAPVGYLRGYLWNKFYRRSVIESAHLQFDEQVALMEDELFNAQYALAASRFYYLGEPGYHHVVRADSTTQSLSVLAALPKQLTALWQIGALIRTSYQTGAVPEEPVRSER</sequence>
<feature type="domain" description="Glycosyltransferase 2-like" evidence="3">
    <location>
        <begin position="7"/>
        <end position="139"/>
    </location>
</feature>
<evidence type="ECO:0000313" key="4">
    <source>
        <dbReference type="EMBL" id="MFD1440134.1"/>
    </source>
</evidence>
<keyword evidence="2" id="KW-0808">Transferase</keyword>